<evidence type="ECO:0000313" key="1">
    <source>
        <dbReference type="EMBL" id="MBK9797771.1"/>
    </source>
</evidence>
<dbReference type="Proteomes" id="UP000886657">
    <property type="component" value="Unassembled WGS sequence"/>
</dbReference>
<reference evidence="1" key="1">
    <citation type="submission" date="2020-10" db="EMBL/GenBank/DDBJ databases">
        <title>Connecting structure to function with the recovery of over 1000 high-quality activated sludge metagenome-assembled genomes encoding full-length rRNA genes using long-read sequencing.</title>
        <authorList>
            <person name="Singleton C.M."/>
            <person name="Petriglieri F."/>
            <person name="Kristensen J.M."/>
            <person name="Kirkegaard R.H."/>
            <person name="Michaelsen T.Y."/>
            <person name="Andersen M.H."/>
            <person name="Karst S.M."/>
            <person name="Dueholm M.S."/>
            <person name="Nielsen P.H."/>
            <person name="Albertsen M."/>
        </authorList>
    </citation>
    <scope>NUCLEOTIDE SEQUENCE</scope>
    <source>
        <strain evidence="1">Skiv_18-Q3-R9-52_MAXAC.067</strain>
    </source>
</reference>
<sequence length="53" mass="5548">MAPGLPFSFQAMDLNRPLGDQGIEAASLDAIVGINVRTWPRISKPPCGISAPA</sequence>
<protein>
    <submittedName>
        <fullName evidence="1">Uncharacterized protein</fullName>
    </submittedName>
</protein>
<gene>
    <name evidence="1" type="ORF">IPP58_15030</name>
</gene>
<dbReference type="AlphaFoldDB" id="A0A9D7SL04"/>
<comment type="caution">
    <text evidence="1">The sequence shown here is derived from an EMBL/GenBank/DDBJ whole genome shotgun (WGS) entry which is preliminary data.</text>
</comment>
<name>A0A9D7SL04_9BACT</name>
<dbReference type="EMBL" id="JADKIO010000011">
    <property type="protein sequence ID" value="MBK9797771.1"/>
    <property type="molecule type" value="Genomic_DNA"/>
</dbReference>
<evidence type="ECO:0000313" key="2">
    <source>
        <dbReference type="Proteomes" id="UP000886657"/>
    </source>
</evidence>
<proteinExistence type="predicted"/>
<accession>A0A9D7SL04</accession>
<organism evidence="1 2">
    <name type="scientific">Candidatus Geothrix skivensis</name>
    <dbReference type="NCBI Taxonomy" id="2954439"/>
    <lineage>
        <taxon>Bacteria</taxon>
        <taxon>Pseudomonadati</taxon>
        <taxon>Acidobacteriota</taxon>
        <taxon>Holophagae</taxon>
        <taxon>Holophagales</taxon>
        <taxon>Holophagaceae</taxon>
        <taxon>Geothrix</taxon>
    </lineage>
</organism>